<dbReference type="KEGG" id="sgbi:P3F81_07295"/>
<proteinExistence type="predicted"/>
<keyword evidence="9" id="KW-1185">Reference proteome</keyword>
<evidence type="ECO:0000313" key="9">
    <source>
        <dbReference type="Proteomes" id="UP001243623"/>
    </source>
</evidence>
<feature type="transmembrane region" description="Helical" evidence="6">
    <location>
        <begin position="265"/>
        <end position="284"/>
    </location>
</feature>
<dbReference type="InterPro" id="IPR020846">
    <property type="entry name" value="MFS_dom"/>
</dbReference>
<dbReference type="PANTHER" id="PTHR11360:SF290">
    <property type="entry name" value="MONOCARBOXYLATE MFS PERMEASE"/>
    <property type="match status" value="1"/>
</dbReference>
<feature type="transmembrane region" description="Helical" evidence="6">
    <location>
        <begin position="227"/>
        <end position="245"/>
    </location>
</feature>
<evidence type="ECO:0000256" key="5">
    <source>
        <dbReference type="ARBA" id="ARBA00023136"/>
    </source>
</evidence>
<keyword evidence="5 6" id="KW-0472">Membrane</keyword>
<evidence type="ECO:0000256" key="4">
    <source>
        <dbReference type="ARBA" id="ARBA00022989"/>
    </source>
</evidence>
<accession>A0A9Y2EUU1</accession>
<evidence type="ECO:0000256" key="2">
    <source>
        <dbReference type="ARBA" id="ARBA00022448"/>
    </source>
</evidence>
<dbReference type="PANTHER" id="PTHR11360">
    <property type="entry name" value="MONOCARBOXYLATE TRANSPORTER"/>
    <property type="match status" value="1"/>
</dbReference>
<dbReference type="AlphaFoldDB" id="A0A9Y2EUU1"/>
<feature type="transmembrane region" description="Helical" evidence="6">
    <location>
        <begin position="45"/>
        <end position="70"/>
    </location>
</feature>
<protein>
    <submittedName>
        <fullName evidence="8">MFS transporter</fullName>
    </submittedName>
</protein>
<feature type="transmembrane region" description="Helical" evidence="6">
    <location>
        <begin position="167"/>
        <end position="187"/>
    </location>
</feature>
<dbReference type="Pfam" id="PF07690">
    <property type="entry name" value="MFS_1"/>
    <property type="match status" value="1"/>
</dbReference>
<keyword evidence="3 6" id="KW-0812">Transmembrane</keyword>
<evidence type="ECO:0000256" key="1">
    <source>
        <dbReference type="ARBA" id="ARBA00004651"/>
    </source>
</evidence>
<dbReference type="InterPro" id="IPR011701">
    <property type="entry name" value="MFS"/>
</dbReference>
<dbReference type="Gene3D" id="1.20.1250.20">
    <property type="entry name" value="MFS general substrate transporter like domains"/>
    <property type="match status" value="1"/>
</dbReference>
<reference evidence="8" key="1">
    <citation type="submission" date="2023-03" db="EMBL/GenBank/DDBJ databases">
        <title>Selenobaculum gbiensis gen. nov. sp. nov., a new bacterium isolated from the gut microbiota of IBD patient.</title>
        <authorList>
            <person name="Yeo S."/>
            <person name="Park H."/>
            <person name="Huh C.S."/>
        </authorList>
    </citation>
    <scope>NUCLEOTIDE SEQUENCE</scope>
    <source>
        <strain evidence="8">ICN-92133</strain>
    </source>
</reference>
<organism evidence="8 9">
    <name type="scientific">Selenobaculum gibii</name>
    <dbReference type="NCBI Taxonomy" id="3054208"/>
    <lineage>
        <taxon>Bacteria</taxon>
        <taxon>Bacillati</taxon>
        <taxon>Bacillota</taxon>
        <taxon>Negativicutes</taxon>
        <taxon>Selenomonadales</taxon>
        <taxon>Selenomonadaceae</taxon>
        <taxon>Selenobaculum</taxon>
    </lineage>
</organism>
<evidence type="ECO:0000256" key="6">
    <source>
        <dbReference type="SAM" id="Phobius"/>
    </source>
</evidence>
<feature type="transmembrane region" description="Helical" evidence="6">
    <location>
        <begin position="348"/>
        <end position="369"/>
    </location>
</feature>
<feature type="transmembrane region" description="Helical" evidence="6">
    <location>
        <begin position="102"/>
        <end position="129"/>
    </location>
</feature>
<dbReference type="EMBL" id="CP120678">
    <property type="protein sequence ID" value="WIW69724.1"/>
    <property type="molecule type" value="Genomic_DNA"/>
</dbReference>
<feature type="transmembrane region" description="Helical" evidence="6">
    <location>
        <begin position="291"/>
        <end position="309"/>
    </location>
</feature>
<feature type="transmembrane region" description="Helical" evidence="6">
    <location>
        <begin position="77"/>
        <end position="96"/>
    </location>
</feature>
<dbReference type="Proteomes" id="UP001243623">
    <property type="component" value="Chromosome"/>
</dbReference>
<feature type="transmembrane region" description="Helical" evidence="6">
    <location>
        <begin position="7"/>
        <end position="25"/>
    </location>
</feature>
<dbReference type="InterPro" id="IPR050327">
    <property type="entry name" value="Proton-linked_MCT"/>
</dbReference>
<evidence type="ECO:0000259" key="7">
    <source>
        <dbReference type="PROSITE" id="PS50850"/>
    </source>
</evidence>
<keyword evidence="4 6" id="KW-1133">Transmembrane helix</keyword>
<dbReference type="RefSeq" id="WP_147669954.1">
    <property type="nucleotide sequence ID" value="NZ_CP120678.1"/>
</dbReference>
<dbReference type="InterPro" id="IPR036259">
    <property type="entry name" value="MFS_trans_sf"/>
</dbReference>
<feature type="transmembrane region" description="Helical" evidence="6">
    <location>
        <begin position="315"/>
        <end position="336"/>
    </location>
</feature>
<comment type="subcellular location">
    <subcellularLocation>
        <location evidence="1">Cell membrane</location>
        <topology evidence="1">Multi-pass membrane protein</topology>
    </subcellularLocation>
</comment>
<evidence type="ECO:0000256" key="3">
    <source>
        <dbReference type="ARBA" id="ARBA00022692"/>
    </source>
</evidence>
<dbReference type="GO" id="GO:0022857">
    <property type="term" value="F:transmembrane transporter activity"/>
    <property type="evidence" value="ECO:0007669"/>
    <property type="project" value="InterPro"/>
</dbReference>
<sequence>MQRKVWYKWIILIGCFLLMAFPFSIVNSIQPLFMSSVIENLGFSISAFSLIFTISAAVIAFASPLIGYLIKKINLKIIMTISAILVGSGFLSYGFVKNITEFYTIAVFIAIGMAGLTSIPISTVITNWFGEWRGTAMGIAFAGAGMGTFFWMQIVSDKIIEFGYEKTYIFLGLIILMIAVPISLFIMKLSPHLSDKNNFIKRVLEDNPNIKINNKSSLSNLWTNKTFWRFTIGLLFLGITVSGVQVHVQSYLSSLGYGLEYGANIGSTLAISALVGSILGGAVFDSMKTKHAILFFSGLNFIAICLLFFMEQSTIPYVFAIIFGLSLCMPSLWPAYGVGKLFSKENYAAILGIAQLFFTIGGGIGPLFSGFMADIIGYSFAWGIYLIFTIGYIFLFI</sequence>
<feature type="domain" description="Major facilitator superfamily (MFS) profile" evidence="7">
    <location>
        <begin position="8"/>
        <end position="397"/>
    </location>
</feature>
<feature type="transmembrane region" description="Helical" evidence="6">
    <location>
        <begin position="375"/>
        <end position="395"/>
    </location>
</feature>
<dbReference type="GO" id="GO:0005886">
    <property type="term" value="C:plasma membrane"/>
    <property type="evidence" value="ECO:0007669"/>
    <property type="project" value="UniProtKB-SubCell"/>
</dbReference>
<dbReference type="PROSITE" id="PS50850">
    <property type="entry name" value="MFS"/>
    <property type="match status" value="1"/>
</dbReference>
<keyword evidence="2" id="KW-0813">Transport</keyword>
<dbReference type="SUPFAM" id="SSF103473">
    <property type="entry name" value="MFS general substrate transporter"/>
    <property type="match status" value="1"/>
</dbReference>
<feature type="transmembrane region" description="Helical" evidence="6">
    <location>
        <begin position="136"/>
        <end position="155"/>
    </location>
</feature>
<evidence type="ECO:0000313" key="8">
    <source>
        <dbReference type="EMBL" id="WIW69724.1"/>
    </source>
</evidence>
<gene>
    <name evidence="8" type="ORF">P3F81_07295</name>
</gene>
<name>A0A9Y2EUU1_9FIRM</name>